<dbReference type="EMBL" id="JBHUHF010000001">
    <property type="protein sequence ID" value="MFD2028412.1"/>
    <property type="molecule type" value="Genomic_DNA"/>
</dbReference>
<dbReference type="Pfam" id="PF06067">
    <property type="entry name" value="DUF932"/>
    <property type="match status" value="1"/>
</dbReference>
<keyword evidence="2" id="KW-1185">Reference proteome</keyword>
<sequence length="368" mass="41718">MTRETLTWLNTMTLIGHTDRRGTAWHYKASEQGGEPNHYPGAIPLKDVRARLFNWEGVHRRVAVELPASTFTEATHYGLDNKPMRWEVIGNRSALDRSDRDTGAVFGVVGPDYKIHQYSDWLLENVAGLLHDGLSVSSAGLLKGGAVAWVEVSVPENLMTDEGVEFRPNLLATTTMDGSSATVYKRTITDVVCDNTRAVALKESGAEFKVRHSKNSELRLEQARDALQIVDTAADEFRRQVAELCAIAVTEDDWQLFLDRTVPWGTKTGKPDNDYMRLLKEERRENLTYIYRNDPRCAPWHGTAHGVVQAVNTYDHHVRLPQKKEDQEPDRVSSWRTDRNLQRTVDGLFDELDRETYLDLEAVLEQAA</sequence>
<reference evidence="2" key="1">
    <citation type="journal article" date="2019" name="Int. J. Syst. Evol. Microbiol.">
        <title>The Global Catalogue of Microorganisms (GCM) 10K type strain sequencing project: providing services to taxonomists for standard genome sequencing and annotation.</title>
        <authorList>
            <consortium name="The Broad Institute Genomics Platform"/>
            <consortium name="The Broad Institute Genome Sequencing Center for Infectious Disease"/>
            <person name="Wu L."/>
            <person name="Ma J."/>
        </authorList>
    </citation>
    <scope>NUCLEOTIDE SEQUENCE [LARGE SCALE GENOMIC DNA]</scope>
    <source>
        <strain evidence="2">CCM 7043</strain>
    </source>
</reference>
<gene>
    <name evidence="1" type="ORF">ACFSL2_23175</name>
</gene>
<dbReference type="Proteomes" id="UP001597338">
    <property type="component" value="Unassembled WGS sequence"/>
</dbReference>
<organism evidence="1 2">
    <name type="scientific">Promicromonospora aerolata</name>
    <dbReference type="NCBI Taxonomy" id="195749"/>
    <lineage>
        <taxon>Bacteria</taxon>
        <taxon>Bacillati</taxon>
        <taxon>Actinomycetota</taxon>
        <taxon>Actinomycetes</taxon>
        <taxon>Micrococcales</taxon>
        <taxon>Promicromonosporaceae</taxon>
        <taxon>Promicromonospora</taxon>
    </lineage>
</organism>
<protein>
    <submittedName>
        <fullName evidence="1">DUF932 domain-containing protein</fullName>
    </submittedName>
</protein>
<dbReference type="InterPro" id="IPR026325">
    <property type="entry name" value="DUF932"/>
</dbReference>
<evidence type="ECO:0000313" key="1">
    <source>
        <dbReference type="EMBL" id="MFD2028412.1"/>
    </source>
</evidence>
<comment type="caution">
    <text evidence="1">The sequence shown here is derived from an EMBL/GenBank/DDBJ whole genome shotgun (WGS) entry which is preliminary data.</text>
</comment>
<accession>A0ABW4VG50</accession>
<dbReference type="InterPro" id="IPR017686">
    <property type="entry name" value="Phg/plasmid-like_prot"/>
</dbReference>
<proteinExistence type="predicted"/>
<name>A0ABW4VG50_9MICO</name>
<evidence type="ECO:0000313" key="2">
    <source>
        <dbReference type="Proteomes" id="UP001597338"/>
    </source>
</evidence>
<dbReference type="NCBIfam" id="TIGR03299">
    <property type="entry name" value="LGT_TIGR03299"/>
    <property type="match status" value="1"/>
</dbReference>
<dbReference type="RefSeq" id="WP_377200100.1">
    <property type="nucleotide sequence ID" value="NZ_JBHUHF010000001.1"/>
</dbReference>